<proteinExistence type="predicted"/>
<name>A0A326UG79_THEHA</name>
<dbReference type="AlphaFoldDB" id="A0A326UG79"/>
<organism evidence="2 3">
    <name type="scientific">Thermosporothrix hazakensis</name>
    <dbReference type="NCBI Taxonomy" id="644383"/>
    <lineage>
        <taxon>Bacteria</taxon>
        <taxon>Bacillati</taxon>
        <taxon>Chloroflexota</taxon>
        <taxon>Ktedonobacteria</taxon>
        <taxon>Ktedonobacterales</taxon>
        <taxon>Thermosporotrichaceae</taxon>
        <taxon>Thermosporothrix</taxon>
    </lineage>
</organism>
<dbReference type="Pfam" id="PF03259">
    <property type="entry name" value="Robl_LC7"/>
    <property type="match status" value="1"/>
</dbReference>
<gene>
    <name evidence="2" type="ORF">EI42_00170</name>
</gene>
<dbReference type="EMBL" id="QKUF01000001">
    <property type="protein sequence ID" value="PZW36000.1"/>
    <property type="molecule type" value="Genomic_DNA"/>
</dbReference>
<dbReference type="SUPFAM" id="SSF103196">
    <property type="entry name" value="Roadblock/LC7 domain"/>
    <property type="match status" value="1"/>
</dbReference>
<comment type="caution">
    <text evidence="2">The sequence shown here is derived from an EMBL/GenBank/DDBJ whole genome shotgun (WGS) entry which is preliminary data.</text>
</comment>
<evidence type="ECO:0000259" key="1">
    <source>
        <dbReference type="SMART" id="SM00960"/>
    </source>
</evidence>
<reference evidence="2 3" key="1">
    <citation type="submission" date="2018-06" db="EMBL/GenBank/DDBJ databases">
        <title>Genomic Encyclopedia of Archaeal and Bacterial Type Strains, Phase II (KMG-II): from individual species to whole genera.</title>
        <authorList>
            <person name="Goeker M."/>
        </authorList>
    </citation>
    <scope>NUCLEOTIDE SEQUENCE [LARGE SCALE GENOMIC DNA]</scope>
    <source>
        <strain evidence="2 3">ATCC BAA-1881</strain>
    </source>
</reference>
<sequence>METILQRLTDLDEVYNAILVAKEGLIVAGTLHSEDEEVIGAMSAAAFGSITHFTGQVSNSIAKHIIIETERNTIQMEEAGDLILIVITQRSGGNMGRVRTEMKKACRQLTELVASSF</sequence>
<dbReference type="Proteomes" id="UP000248806">
    <property type="component" value="Unassembled WGS sequence"/>
</dbReference>
<feature type="domain" description="Roadblock/LAMTOR2" evidence="1">
    <location>
        <begin position="1"/>
        <end position="88"/>
    </location>
</feature>
<dbReference type="Gene3D" id="3.30.450.30">
    <property type="entry name" value="Dynein light chain 2a, cytoplasmic"/>
    <property type="match status" value="1"/>
</dbReference>
<dbReference type="RefSeq" id="WP_111317738.1">
    <property type="nucleotide sequence ID" value="NZ_BIFX01000001.1"/>
</dbReference>
<dbReference type="SMART" id="SM00960">
    <property type="entry name" value="Robl_LC7"/>
    <property type="match status" value="1"/>
</dbReference>
<accession>A0A326UG79</accession>
<evidence type="ECO:0000313" key="2">
    <source>
        <dbReference type="EMBL" id="PZW36000.1"/>
    </source>
</evidence>
<dbReference type="OrthoDB" id="160970at2"/>
<dbReference type="InterPro" id="IPR004942">
    <property type="entry name" value="Roadblock/LAMTOR2_dom"/>
</dbReference>
<evidence type="ECO:0000313" key="3">
    <source>
        <dbReference type="Proteomes" id="UP000248806"/>
    </source>
</evidence>
<keyword evidence="3" id="KW-1185">Reference proteome</keyword>
<protein>
    <submittedName>
        <fullName evidence="2">Putative regulator of Ras-like GTPase activity (Roadblock/LC7/MglB family)</fullName>
    </submittedName>
</protein>